<dbReference type="Proteomes" id="UP000054270">
    <property type="component" value="Unassembled WGS sequence"/>
</dbReference>
<protein>
    <submittedName>
        <fullName evidence="1">Uncharacterized protein</fullName>
    </submittedName>
</protein>
<name>A0A0D2PJ69_HYPSF</name>
<keyword evidence="2" id="KW-1185">Reference proteome</keyword>
<dbReference type="OMA" id="CGLFWKA"/>
<sequence>MPPARDGGFSFVGMVVGVMTLLKIKDKYDQYKQTSSEDEEGRVALNSPSVENLSSSGGGGIALLDTEIPVSMRRPKKKGGCCMCCGIDCTLFWKAVAIVLALWTLYYGFKAIKWALTDAPTGLEGMPEFGTSLGCSDAPYIYNGTEQTFMIPIAARNGASSAFDVRGGSIGTILIADGAPDATEIKYTMTLRSTSEALLKRVHFAYPETDSSGTVTRSRLIVDTPYLTGADASYCMRHDVTVFLPPTLRQIHIQARSLAHVSFAPGTTASSLDQLLVTLFALDNRNILVPSASVVARAQRLDVYRGYVVGEATIVEELDIETQRGDAIANVKIAPAAPTDPEHPKTVILRTASGGGRSDFAYLGSKAFTRNIQARHSASRNADMYLRYSGADVNGKVQLVSKSFTLTGARSLAGGSGGVATGDWTHFVGNKDGGDEIRVDSRGWTGLYF</sequence>
<proteinExistence type="predicted"/>
<dbReference type="EMBL" id="KN817571">
    <property type="protein sequence ID" value="KJA20035.1"/>
    <property type="molecule type" value="Genomic_DNA"/>
</dbReference>
<reference evidence="2" key="1">
    <citation type="submission" date="2014-04" db="EMBL/GenBank/DDBJ databases">
        <title>Evolutionary Origins and Diversification of the Mycorrhizal Mutualists.</title>
        <authorList>
            <consortium name="DOE Joint Genome Institute"/>
            <consortium name="Mycorrhizal Genomics Consortium"/>
            <person name="Kohler A."/>
            <person name="Kuo A."/>
            <person name="Nagy L.G."/>
            <person name="Floudas D."/>
            <person name="Copeland A."/>
            <person name="Barry K.W."/>
            <person name="Cichocki N."/>
            <person name="Veneault-Fourrey C."/>
            <person name="LaButti K."/>
            <person name="Lindquist E.A."/>
            <person name="Lipzen A."/>
            <person name="Lundell T."/>
            <person name="Morin E."/>
            <person name="Murat C."/>
            <person name="Riley R."/>
            <person name="Ohm R."/>
            <person name="Sun H."/>
            <person name="Tunlid A."/>
            <person name="Henrissat B."/>
            <person name="Grigoriev I.V."/>
            <person name="Hibbett D.S."/>
            <person name="Martin F."/>
        </authorList>
    </citation>
    <scope>NUCLEOTIDE SEQUENCE [LARGE SCALE GENOMIC DNA]</scope>
    <source>
        <strain evidence="2">FD-334 SS-4</strain>
    </source>
</reference>
<evidence type="ECO:0000313" key="2">
    <source>
        <dbReference type="Proteomes" id="UP000054270"/>
    </source>
</evidence>
<accession>A0A0D2PJ69</accession>
<gene>
    <name evidence="1" type="ORF">HYPSUDRAFT_68806</name>
</gene>
<dbReference type="OrthoDB" id="2991206at2759"/>
<dbReference type="AlphaFoldDB" id="A0A0D2PJ69"/>
<organism evidence="1 2">
    <name type="scientific">Hypholoma sublateritium (strain FD-334 SS-4)</name>
    <dbReference type="NCBI Taxonomy" id="945553"/>
    <lineage>
        <taxon>Eukaryota</taxon>
        <taxon>Fungi</taxon>
        <taxon>Dikarya</taxon>
        <taxon>Basidiomycota</taxon>
        <taxon>Agaricomycotina</taxon>
        <taxon>Agaricomycetes</taxon>
        <taxon>Agaricomycetidae</taxon>
        <taxon>Agaricales</taxon>
        <taxon>Agaricineae</taxon>
        <taxon>Strophariaceae</taxon>
        <taxon>Hypholoma</taxon>
    </lineage>
</organism>
<evidence type="ECO:0000313" key="1">
    <source>
        <dbReference type="EMBL" id="KJA20035.1"/>
    </source>
</evidence>